<feature type="region of interest" description="Disordered" evidence="1">
    <location>
        <begin position="226"/>
        <end position="250"/>
    </location>
</feature>
<name>A0A8S1P2H0_PARPR</name>
<sequence>MNTFYAQNLSLSQLRQLPQERMHVKMYKNEEITLTPQSNRSQLNEAIENLEIQWQSIRRQHLEQRSCSRSPAKNNLMNQLLKNKDKQQQCILKKVVPLSTINLARIQDQQQQQQIQYNPQQSAQRNHLKDSSHFQYIANKYCNIYRRPNPEQQYLVNSLRDNEQMNYSIGRNQVPQQQYQRNNLKMLDERVRVNSQDKYAAQALSNSNILKKDGPQRKRVSQYYKDEENKMTSVKSAAMQNQRIIPKKRP</sequence>
<comment type="caution">
    <text evidence="2">The sequence shown here is derived from an EMBL/GenBank/DDBJ whole genome shotgun (WGS) entry which is preliminary data.</text>
</comment>
<reference evidence="2" key="1">
    <citation type="submission" date="2021-01" db="EMBL/GenBank/DDBJ databases">
        <authorList>
            <consortium name="Genoscope - CEA"/>
            <person name="William W."/>
        </authorList>
    </citation>
    <scope>NUCLEOTIDE SEQUENCE</scope>
</reference>
<evidence type="ECO:0000313" key="3">
    <source>
        <dbReference type="Proteomes" id="UP000688137"/>
    </source>
</evidence>
<evidence type="ECO:0000313" key="2">
    <source>
        <dbReference type="EMBL" id="CAD8096024.1"/>
    </source>
</evidence>
<gene>
    <name evidence="2" type="ORF">PPRIM_AZ9-3.1.T1000055</name>
</gene>
<proteinExistence type="predicted"/>
<feature type="compositionally biased region" description="Polar residues" evidence="1">
    <location>
        <begin position="231"/>
        <end position="243"/>
    </location>
</feature>
<keyword evidence="3" id="KW-1185">Reference proteome</keyword>
<protein>
    <submittedName>
        <fullName evidence="2">Uncharacterized protein</fullName>
    </submittedName>
</protein>
<dbReference type="AlphaFoldDB" id="A0A8S1P2H0"/>
<dbReference type="EMBL" id="CAJJDM010000103">
    <property type="protein sequence ID" value="CAD8096024.1"/>
    <property type="molecule type" value="Genomic_DNA"/>
</dbReference>
<dbReference type="OMA" id="PAMQNQR"/>
<dbReference type="Proteomes" id="UP000688137">
    <property type="component" value="Unassembled WGS sequence"/>
</dbReference>
<accession>A0A8S1P2H0</accession>
<organism evidence="2 3">
    <name type="scientific">Paramecium primaurelia</name>
    <dbReference type="NCBI Taxonomy" id="5886"/>
    <lineage>
        <taxon>Eukaryota</taxon>
        <taxon>Sar</taxon>
        <taxon>Alveolata</taxon>
        <taxon>Ciliophora</taxon>
        <taxon>Intramacronucleata</taxon>
        <taxon>Oligohymenophorea</taxon>
        <taxon>Peniculida</taxon>
        <taxon>Parameciidae</taxon>
        <taxon>Paramecium</taxon>
    </lineage>
</organism>
<evidence type="ECO:0000256" key="1">
    <source>
        <dbReference type="SAM" id="MobiDB-lite"/>
    </source>
</evidence>